<keyword evidence="4" id="KW-1185">Reference proteome</keyword>
<gene>
    <name evidence="3" type="ORF">QJS10_CPB15g00175</name>
</gene>
<feature type="domain" description="DC1" evidence="2">
    <location>
        <begin position="130"/>
        <end position="176"/>
    </location>
</feature>
<dbReference type="Proteomes" id="UP001180020">
    <property type="component" value="Unassembled WGS sequence"/>
</dbReference>
<feature type="domain" description="DC1" evidence="2">
    <location>
        <begin position="76"/>
        <end position="118"/>
    </location>
</feature>
<dbReference type="SUPFAM" id="SSF57889">
    <property type="entry name" value="Cysteine-rich domain"/>
    <property type="match status" value="2"/>
</dbReference>
<proteinExistence type="predicted"/>
<evidence type="ECO:0000259" key="2">
    <source>
        <dbReference type="Pfam" id="PF03107"/>
    </source>
</evidence>
<dbReference type="InterPro" id="IPR004146">
    <property type="entry name" value="DC1"/>
</dbReference>
<dbReference type="AlphaFoldDB" id="A0AAV9D5W4"/>
<accession>A0AAV9D5W4</accession>
<evidence type="ECO:0000256" key="1">
    <source>
        <dbReference type="ARBA" id="ARBA00022737"/>
    </source>
</evidence>
<sequence length="337" mass="37418">MGKLEKDPVIHHFSHPHPLELTNLKQQTHDTPTCAACNTSLSGWTYRCKSCRYHLDLNCAELPRKILHPCDPKPKHAFTLFSSPVYSVGSFECNACGEKGKRFCYHCKECKIDLHVACSKKPLSINYIDHSHPLILTFSSPYGEKGYLCNVCRRLGSNQWLYRCSMCGFDAHLGCVGDNQVLNHLYHHHHQQQQQQQHLVQLQFQQPQFPLQTSSTNIRGTYRPPQHGLYVNPPQTQPPLIGLTRGTRTMDGMNHPPMNPQHVMGPQYAPVGGRSEFGDGLGGSLLKAALEGGIQGFFQNSFGGGTSTPGIDVSTAVDPGFDLDTLSGFLELILAVN</sequence>
<dbReference type="Pfam" id="PF03107">
    <property type="entry name" value="C1_2"/>
    <property type="match status" value="3"/>
</dbReference>
<feature type="domain" description="DC1" evidence="2">
    <location>
        <begin position="13"/>
        <end position="60"/>
    </location>
</feature>
<reference evidence="3" key="2">
    <citation type="submission" date="2023-06" db="EMBL/GenBank/DDBJ databases">
        <authorList>
            <person name="Ma L."/>
            <person name="Liu K.-W."/>
            <person name="Li Z."/>
            <person name="Hsiao Y.-Y."/>
            <person name="Qi Y."/>
            <person name="Fu T."/>
            <person name="Tang G."/>
            <person name="Zhang D."/>
            <person name="Sun W.-H."/>
            <person name="Liu D.-K."/>
            <person name="Li Y."/>
            <person name="Chen G.-Z."/>
            <person name="Liu X.-D."/>
            <person name="Liao X.-Y."/>
            <person name="Jiang Y.-T."/>
            <person name="Yu X."/>
            <person name="Hao Y."/>
            <person name="Huang J."/>
            <person name="Zhao X.-W."/>
            <person name="Ke S."/>
            <person name="Chen Y.-Y."/>
            <person name="Wu W.-L."/>
            <person name="Hsu J.-L."/>
            <person name="Lin Y.-F."/>
            <person name="Huang M.-D."/>
            <person name="Li C.-Y."/>
            <person name="Huang L."/>
            <person name="Wang Z.-W."/>
            <person name="Zhao X."/>
            <person name="Zhong W.-Y."/>
            <person name="Peng D.-H."/>
            <person name="Ahmad S."/>
            <person name="Lan S."/>
            <person name="Zhang J.-S."/>
            <person name="Tsai W.-C."/>
            <person name="Van De Peer Y."/>
            <person name="Liu Z.-J."/>
        </authorList>
    </citation>
    <scope>NUCLEOTIDE SEQUENCE</scope>
    <source>
        <strain evidence="3">CP</strain>
        <tissue evidence="3">Leaves</tissue>
    </source>
</reference>
<comment type="caution">
    <text evidence="3">The sequence shown here is derived from an EMBL/GenBank/DDBJ whole genome shotgun (WGS) entry which is preliminary data.</text>
</comment>
<dbReference type="PANTHER" id="PTHR46288">
    <property type="entry name" value="PHORBOL-ESTER/DAG-TYPE DOMAIN-CONTAINING PROTEIN"/>
    <property type="match status" value="1"/>
</dbReference>
<protein>
    <recommendedName>
        <fullName evidence="2">DC1 domain-containing protein</fullName>
    </recommendedName>
</protein>
<dbReference type="PANTHER" id="PTHR46288:SF80">
    <property type="entry name" value="CYSTEINE_HISTIDINE-RICH C1 DOMAIN FAMILY PROTEIN"/>
    <property type="match status" value="1"/>
</dbReference>
<dbReference type="EMBL" id="JAUJYO010000015">
    <property type="protein sequence ID" value="KAK1296219.1"/>
    <property type="molecule type" value="Genomic_DNA"/>
</dbReference>
<evidence type="ECO:0000313" key="3">
    <source>
        <dbReference type="EMBL" id="KAK1296219.1"/>
    </source>
</evidence>
<name>A0AAV9D5W4_ACOCL</name>
<evidence type="ECO:0000313" key="4">
    <source>
        <dbReference type="Proteomes" id="UP001180020"/>
    </source>
</evidence>
<reference evidence="3" key="1">
    <citation type="journal article" date="2023" name="Nat. Commun.">
        <title>Diploid and tetraploid genomes of Acorus and the evolution of monocots.</title>
        <authorList>
            <person name="Ma L."/>
            <person name="Liu K.W."/>
            <person name="Li Z."/>
            <person name="Hsiao Y.Y."/>
            <person name="Qi Y."/>
            <person name="Fu T."/>
            <person name="Tang G.D."/>
            <person name="Zhang D."/>
            <person name="Sun W.H."/>
            <person name="Liu D.K."/>
            <person name="Li Y."/>
            <person name="Chen G.Z."/>
            <person name="Liu X.D."/>
            <person name="Liao X.Y."/>
            <person name="Jiang Y.T."/>
            <person name="Yu X."/>
            <person name="Hao Y."/>
            <person name="Huang J."/>
            <person name="Zhao X.W."/>
            <person name="Ke S."/>
            <person name="Chen Y.Y."/>
            <person name="Wu W.L."/>
            <person name="Hsu J.L."/>
            <person name="Lin Y.F."/>
            <person name="Huang M.D."/>
            <person name="Li C.Y."/>
            <person name="Huang L."/>
            <person name="Wang Z.W."/>
            <person name="Zhao X."/>
            <person name="Zhong W.Y."/>
            <person name="Peng D.H."/>
            <person name="Ahmad S."/>
            <person name="Lan S."/>
            <person name="Zhang J.S."/>
            <person name="Tsai W.C."/>
            <person name="Van de Peer Y."/>
            <person name="Liu Z.J."/>
        </authorList>
    </citation>
    <scope>NUCLEOTIDE SEQUENCE</scope>
    <source>
        <strain evidence="3">CP</strain>
    </source>
</reference>
<dbReference type="InterPro" id="IPR046349">
    <property type="entry name" value="C1-like_sf"/>
</dbReference>
<organism evidence="3 4">
    <name type="scientific">Acorus calamus</name>
    <name type="common">Sweet flag</name>
    <dbReference type="NCBI Taxonomy" id="4465"/>
    <lineage>
        <taxon>Eukaryota</taxon>
        <taxon>Viridiplantae</taxon>
        <taxon>Streptophyta</taxon>
        <taxon>Embryophyta</taxon>
        <taxon>Tracheophyta</taxon>
        <taxon>Spermatophyta</taxon>
        <taxon>Magnoliopsida</taxon>
        <taxon>Liliopsida</taxon>
        <taxon>Acoraceae</taxon>
        <taxon>Acorus</taxon>
    </lineage>
</organism>
<keyword evidence="1" id="KW-0677">Repeat</keyword>